<dbReference type="EMBL" id="JAYMYS010000005">
    <property type="protein sequence ID" value="KAK7392705.1"/>
    <property type="molecule type" value="Genomic_DNA"/>
</dbReference>
<dbReference type="AlphaFoldDB" id="A0AAN9SCR4"/>
<gene>
    <name evidence="1" type="ORF">VNO78_21149</name>
</gene>
<evidence type="ECO:0000313" key="2">
    <source>
        <dbReference type="Proteomes" id="UP001386955"/>
    </source>
</evidence>
<dbReference type="Proteomes" id="UP001386955">
    <property type="component" value="Unassembled WGS sequence"/>
</dbReference>
<comment type="caution">
    <text evidence="1">The sequence shown here is derived from an EMBL/GenBank/DDBJ whole genome shotgun (WGS) entry which is preliminary data.</text>
</comment>
<evidence type="ECO:0000313" key="1">
    <source>
        <dbReference type="EMBL" id="KAK7392705.1"/>
    </source>
</evidence>
<protein>
    <submittedName>
        <fullName evidence="1">Uncharacterized protein</fullName>
    </submittedName>
</protein>
<keyword evidence="2" id="KW-1185">Reference proteome</keyword>
<proteinExistence type="predicted"/>
<name>A0AAN9SCR4_PSOTE</name>
<sequence length="97" mass="11043">MMFMVVVQESATRGDLLQRSARYTMHELIQVAFTRLLEIEANDREPDSKSDMDDGDDESTFMEHGYNVDCAIDIFHFLCSLLNVVSIAESDGFAFHC</sequence>
<reference evidence="1 2" key="1">
    <citation type="submission" date="2024-01" db="EMBL/GenBank/DDBJ databases">
        <title>The genomes of 5 underutilized Papilionoideae crops provide insights into root nodulation and disease resistanc.</title>
        <authorList>
            <person name="Jiang F."/>
        </authorList>
    </citation>
    <scope>NUCLEOTIDE SEQUENCE [LARGE SCALE GENOMIC DNA]</scope>
    <source>
        <strain evidence="1">DUOXIRENSHENG_FW03</strain>
        <tissue evidence="1">Leaves</tissue>
    </source>
</reference>
<accession>A0AAN9SCR4</accession>
<organism evidence="1 2">
    <name type="scientific">Psophocarpus tetragonolobus</name>
    <name type="common">Winged bean</name>
    <name type="synonym">Dolichos tetragonolobus</name>
    <dbReference type="NCBI Taxonomy" id="3891"/>
    <lineage>
        <taxon>Eukaryota</taxon>
        <taxon>Viridiplantae</taxon>
        <taxon>Streptophyta</taxon>
        <taxon>Embryophyta</taxon>
        <taxon>Tracheophyta</taxon>
        <taxon>Spermatophyta</taxon>
        <taxon>Magnoliopsida</taxon>
        <taxon>eudicotyledons</taxon>
        <taxon>Gunneridae</taxon>
        <taxon>Pentapetalae</taxon>
        <taxon>rosids</taxon>
        <taxon>fabids</taxon>
        <taxon>Fabales</taxon>
        <taxon>Fabaceae</taxon>
        <taxon>Papilionoideae</taxon>
        <taxon>50 kb inversion clade</taxon>
        <taxon>NPAAA clade</taxon>
        <taxon>indigoferoid/millettioid clade</taxon>
        <taxon>Phaseoleae</taxon>
        <taxon>Psophocarpus</taxon>
    </lineage>
</organism>